<dbReference type="GO" id="GO:0008168">
    <property type="term" value="F:methyltransferase activity"/>
    <property type="evidence" value="ECO:0007669"/>
    <property type="project" value="UniProtKB-KW"/>
</dbReference>
<dbReference type="EMBL" id="AP014704">
    <property type="protein sequence ID" value="BAQ47592.1"/>
    <property type="molecule type" value="Genomic_DNA"/>
</dbReference>
<dbReference type="PATRIC" id="fig|270351.10.peg.4460"/>
<sequence length="51" mass="5790">MRTDHRLRYAAIEIVGVRTLRGFDGNAREHSDAQVRQIAGAIERFGFTNLC</sequence>
<dbReference type="AlphaFoldDB" id="A0A0C6FKG0"/>
<evidence type="ECO:0000313" key="1">
    <source>
        <dbReference type="EMBL" id="BAQ47592.1"/>
    </source>
</evidence>
<dbReference type="STRING" id="270351.Maq22A_c23140"/>
<evidence type="ECO:0000313" key="2">
    <source>
        <dbReference type="Proteomes" id="UP000061432"/>
    </source>
</evidence>
<keyword evidence="1" id="KW-0808">Transferase</keyword>
<organism evidence="1 2">
    <name type="scientific">Methylobacterium aquaticum</name>
    <dbReference type="NCBI Taxonomy" id="270351"/>
    <lineage>
        <taxon>Bacteria</taxon>
        <taxon>Pseudomonadati</taxon>
        <taxon>Pseudomonadota</taxon>
        <taxon>Alphaproteobacteria</taxon>
        <taxon>Hyphomicrobiales</taxon>
        <taxon>Methylobacteriaceae</taxon>
        <taxon>Methylobacterium</taxon>
    </lineage>
</organism>
<reference evidence="1 2" key="1">
    <citation type="journal article" date="2015" name="Genome Announc.">
        <title>Complete Genome Sequence of Methylobacterium aquaticum Strain 22A, Isolated from Racomitrium japonicum Moss.</title>
        <authorList>
            <person name="Tani A."/>
            <person name="Ogura Y."/>
            <person name="Hayashi T."/>
            <person name="Kimbara K."/>
        </authorList>
    </citation>
    <scope>NUCLEOTIDE SEQUENCE [LARGE SCALE GENOMIC DNA]</scope>
    <source>
        <strain evidence="1 2">MA-22A</strain>
    </source>
</reference>
<proteinExistence type="predicted"/>
<dbReference type="Proteomes" id="UP000061432">
    <property type="component" value="Chromosome"/>
</dbReference>
<name>A0A0C6FKG0_9HYPH</name>
<accession>A0A0C6FKG0</accession>
<dbReference type="RefSeq" id="WP_165088418.1">
    <property type="nucleotide sequence ID" value="NZ_AP014704.1"/>
</dbReference>
<dbReference type="GO" id="GO:0032259">
    <property type="term" value="P:methylation"/>
    <property type="evidence" value="ECO:0007669"/>
    <property type="project" value="UniProtKB-KW"/>
</dbReference>
<protein>
    <submittedName>
        <fullName evidence="1">DNA methylase N-4/N-6 domain protein</fullName>
    </submittedName>
</protein>
<gene>
    <name evidence="1" type="ORF">Maq22A_c23140</name>
</gene>
<dbReference type="KEGG" id="maqu:Maq22A_c23140"/>
<reference evidence="2" key="2">
    <citation type="submission" date="2015-01" db="EMBL/GenBank/DDBJ databases">
        <title>Complete genome sequence of Methylobacterium aquaticum strain 22A.</title>
        <authorList>
            <person name="Tani A."/>
            <person name="Ogura Y."/>
            <person name="Hayashi T."/>
        </authorList>
    </citation>
    <scope>NUCLEOTIDE SEQUENCE [LARGE SCALE GENOMIC DNA]</scope>
    <source>
        <strain evidence="2">MA-22A</strain>
    </source>
</reference>
<keyword evidence="1" id="KW-0489">Methyltransferase</keyword>